<name>A0A3P9KJN2_ORYLA</name>
<evidence type="ECO:0000256" key="1">
    <source>
        <dbReference type="ARBA" id="ARBA00004123"/>
    </source>
</evidence>
<evidence type="ECO:0000256" key="5">
    <source>
        <dbReference type="ARBA" id="ARBA00022833"/>
    </source>
</evidence>
<dbReference type="Gene3D" id="3.30.160.60">
    <property type="entry name" value="Classic Zinc Finger"/>
    <property type="match status" value="2"/>
</dbReference>
<dbReference type="InterPro" id="IPR036236">
    <property type="entry name" value="Znf_C2H2_sf"/>
</dbReference>
<dbReference type="PANTHER" id="PTHR24394">
    <property type="entry name" value="ZINC FINGER PROTEIN"/>
    <property type="match status" value="1"/>
</dbReference>
<keyword evidence="3" id="KW-0677">Repeat</keyword>
<evidence type="ECO:0000313" key="10">
    <source>
        <dbReference type="Proteomes" id="UP000265180"/>
    </source>
</evidence>
<feature type="domain" description="C2H2-type" evidence="8">
    <location>
        <begin position="2"/>
        <end position="33"/>
    </location>
</feature>
<dbReference type="PROSITE" id="PS00028">
    <property type="entry name" value="ZINC_FINGER_C2H2_1"/>
    <property type="match status" value="2"/>
</dbReference>
<dbReference type="SUPFAM" id="SSF57667">
    <property type="entry name" value="beta-beta-alpha zinc fingers"/>
    <property type="match status" value="1"/>
</dbReference>
<dbReference type="Proteomes" id="UP000265180">
    <property type="component" value="Chromosome 16"/>
</dbReference>
<sequence length="116" mass="13131">KHLCPVCGRDCFKSFKQRSVLKSHLLTHSGVRYQCPLCSRSFSRALELTYHVDVHSEARPYFCSICNLDLSGPGTGPRWVLRFCRAVKFCWGGGGNRSCSQKVCLEGESWSWLQVS</sequence>
<reference evidence="9" key="4">
    <citation type="submission" date="2025-09" db="UniProtKB">
        <authorList>
            <consortium name="Ensembl"/>
        </authorList>
    </citation>
    <scope>IDENTIFICATION</scope>
    <source>
        <strain evidence="9">HNI</strain>
    </source>
</reference>
<organism evidence="9 10">
    <name type="scientific">Oryzias latipes</name>
    <name type="common">Japanese rice fish</name>
    <name type="synonym">Japanese killifish</name>
    <dbReference type="NCBI Taxonomy" id="8090"/>
    <lineage>
        <taxon>Eukaryota</taxon>
        <taxon>Metazoa</taxon>
        <taxon>Chordata</taxon>
        <taxon>Craniata</taxon>
        <taxon>Vertebrata</taxon>
        <taxon>Euteleostomi</taxon>
        <taxon>Actinopterygii</taxon>
        <taxon>Neopterygii</taxon>
        <taxon>Teleostei</taxon>
        <taxon>Neoteleostei</taxon>
        <taxon>Acanthomorphata</taxon>
        <taxon>Ovalentaria</taxon>
        <taxon>Atherinomorphae</taxon>
        <taxon>Beloniformes</taxon>
        <taxon>Adrianichthyidae</taxon>
        <taxon>Oryziinae</taxon>
        <taxon>Oryzias</taxon>
    </lineage>
</organism>
<protein>
    <recommendedName>
        <fullName evidence="8">C2H2-type domain-containing protein</fullName>
    </recommendedName>
</protein>
<dbReference type="Pfam" id="PF00096">
    <property type="entry name" value="zf-C2H2"/>
    <property type="match status" value="2"/>
</dbReference>
<dbReference type="GO" id="GO:0008270">
    <property type="term" value="F:zinc ion binding"/>
    <property type="evidence" value="ECO:0007669"/>
    <property type="project" value="UniProtKB-KW"/>
</dbReference>
<accession>A0A3P9KJN2</accession>
<evidence type="ECO:0000313" key="9">
    <source>
        <dbReference type="Ensembl" id="ENSORLP00020008632.1"/>
    </source>
</evidence>
<keyword evidence="6" id="KW-0539">Nucleus</keyword>
<evidence type="ECO:0000256" key="3">
    <source>
        <dbReference type="ARBA" id="ARBA00022737"/>
    </source>
</evidence>
<keyword evidence="4 7" id="KW-0863">Zinc-finger</keyword>
<dbReference type="AlphaFoldDB" id="A0A3P9KJN2"/>
<evidence type="ECO:0000256" key="7">
    <source>
        <dbReference type="PROSITE-ProRule" id="PRU00042"/>
    </source>
</evidence>
<proteinExistence type="predicted"/>
<evidence type="ECO:0000256" key="2">
    <source>
        <dbReference type="ARBA" id="ARBA00022723"/>
    </source>
</evidence>
<dbReference type="PROSITE" id="PS50157">
    <property type="entry name" value="ZINC_FINGER_C2H2_2"/>
    <property type="match status" value="2"/>
</dbReference>
<dbReference type="Ensembl" id="ENSORLT00020000866.1">
    <property type="protein sequence ID" value="ENSORLP00020008632.1"/>
    <property type="gene ID" value="ENSORLG00020009521.1"/>
</dbReference>
<dbReference type="GO" id="GO:0005634">
    <property type="term" value="C:nucleus"/>
    <property type="evidence" value="ECO:0007669"/>
    <property type="project" value="UniProtKB-SubCell"/>
</dbReference>
<comment type="subcellular location">
    <subcellularLocation>
        <location evidence="1">Nucleus</location>
    </subcellularLocation>
</comment>
<dbReference type="PANTHER" id="PTHR24394:SF44">
    <property type="entry name" value="ZINC FINGER PROTEIN 271-LIKE"/>
    <property type="match status" value="1"/>
</dbReference>
<keyword evidence="2" id="KW-0479">Metal-binding</keyword>
<evidence type="ECO:0000259" key="8">
    <source>
        <dbReference type="PROSITE" id="PS50157"/>
    </source>
</evidence>
<evidence type="ECO:0000256" key="6">
    <source>
        <dbReference type="ARBA" id="ARBA00023242"/>
    </source>
</evidence>
<reference key="1">
    <citation type="journal article" date="2007" name="Nature">
        <title>The medaka draft genome and insights into vertebrate genome evolution.</title>
        <authorList>
            <person name="Kasahara M."/>
            <person name="Naruse K."/>
            <person name="Sasaki S."/>
            <person name="Nakatani Y."/>
            <person name="Qu W."/>
            <person name="Ahsan B."/>
            <person name="Yamada T."/>
            <person name="Nagayasu Y."/>
            <person name="Doi K."/>
            <person name="Kasai Y."/>
            <person name="Jindo T."/>
            <person name="Kobayashi D."/>
            <person name="Shimada A."/>
            <person name="Toyoda A."/>
            <person name="Kuroki Y."/>
            <person name="Fujiyama A."/>
            <person name="Sasaki T."/>
            <person name="Shimizu A."/>
            <person name="Asakawa S."/>
            <person name="Shimizu N."/>
            <person name="Hashimoto S."/>
            <person name="Yang J."/>
            <person name="Lee Y."/>
            <person name="Matsushima K."/>
            <person name="Sugano S."/>
            <person name="Sakaizumi M."/>
            <person name="Narita T."/>
            <person name="Ohishi K."/>
            <person name="Haga S."/>
            <person name="Ohta F."/>
            <person name="Nomoto H."/>
            <person name="Nogata K."/>
            <person name="Morishita T."/>
            <person name="Endo T."/>
            <person name="Shin-I T."/>
            <person name="Takeda H."/>
            <person name="Morishita S."/>
            <person name="Kohara Y."/>
        </authorList>
    </citation>
    <scope>NUCLEOTIDE SEQUENCE [LARGE SCALE GENOMIC DNA]</scope>
    <source>
        <strain>Hd-rR</strain>
    </source>
</reference>
<reference evidence="9 10" key="2">
    <citation type="submission" date="2017-04" db="EMBL/GenBank/DDBJ databases">
        <title>CpG methylation of centromeres and impact of large insertions on vertebrate speciation.</title>
        <authorList>
            <person name="Ichikawa K."/>
            <person name="Yoshimura J."/>
            <person name="Morishita S."/>
        </authorList>
    </citation>
    <scope>NUCLEOTIDE SEQUENCE</scope>
    <source>
        <strain evidence="9 10">HNI</strain>
    </source>
</reference>
<reference evidence="9" key="3">
    <citation type="submission" date="2025-08" db="UniProtKB">
        <authorList>
            <consortium name="Ensembl"/>
        </authorList>
    </citation>
    <scope>IDENTIFICATION</scope>
    <source>
        <strain evidence="9">HNI</strain>
    </source>
</reference>
<dbReference type="InterPro" id="IPR013087">
    <property type="entry name" value="Znf_C2H2_type"/>
</dbReference>
<keyword evidence="5" id="KW-0862">Zinc</keyword>
<feature type="domain" description="C2H2-type" evidence="8">
    <location>
        <begin position="33"/>
        <end position="60"/>
    </location>
</feature>
<dbReference type="SMART" id="SM00355">
    <property type="entry name" value="ZnF_C2H2"/>
    <property type="match status" value="2"/>
</dbReference>
<evidence type="ECO:0000256" key="4">
    <source>
        <dbReference type="ARBA" id="ARBA00022771"/>
    </source>
</evidence>